<reference evidence="3" key="1">
    <citation type="journal article" date="2016" name="Nat. Commun.">
        <title>The channel catfish genome sequence provides insights into the evolution of scale formation in teleosts.</title>
        <authorList>
            <person name="Liu Z."/>
            <person name="Liu S."/>
            <person name="Yao J."/>
            <person name="Bao L."/>
            <person name="Zhang J."/>
            <person name="Li Y."/>
            <person name="Jiang C."/>
            <person name="Sun L."/>
            <person name="Wang R."/>
            <person name="Zhang Y."/>
            <person name="Zhou T."/>
            <person name="Zeng Q."/>
            <person name="Fu Q."/>
            <person name="Gao S."/>
            <person name="Li N."/>
            <person name="Koren S."/>
            <person name="Jiang Y."/>
            <person name="Zimin A."/>
            <person name="Xu P."/>
            <person name="Phillippy A.M."/>
            <person name="Geng X."/>
            <person name="Song L."/>
            <person name="Sun F."/>
            <person name="Li C."/>
            <person name="Wang X."/>
            <person name="Chen A."/>
            <person name="Jin Y."/>
            <person name="Yuan Z."/>
            <person name="Yang Y."/>
            <person name="Tan S."/>
            <person name="Peatman E."/>
            <person name="Lu J."/>
            <person name="Qin Z."/>
            <person name="Dunham R."/>
            <person name="Li Z."/>
            <person name="Sonstegard T."/>
            <person name="Feng J."/>
            <person name="Danzmann R.G."/>
            <person name="Schroeder S."/>
            <person name="Scheffler B."/>
            <person name="Duke M.V."/>
            <person name="Ballard L."/>
            <person name="Kucuktas H."/>
            <person name="Kaltenboeck L."/>
            <person name="Liu H."/>
            <person name="Armbruster J."/>
            <person name="Xie Y."/>
            <person name="Kirby M.L."/>
            <person name="Tian Y."/>
            <person name="Flanagan M.E."/>
            <person name="Mu W."/>
            <person name="Waldbieser G.C."/>
        </authorList>
    </citation>
    <scope>NUCLEOTIDE SEQUENCE [LARGE SCALE GENOMIC DNA]</scope>
    <source>
        <strain evidence="3">SDA103</strain>
    </source>
</reference>
<dbReference type="AlphaFoldDB" id="A0A2D0SZI4"/>
<keyword evidence="4" id="KW-0808">Transferase</keyword>
<dbReference type="GO" id="GO:0016301">
    <property type="term" value="F:kinase activity"/>
    <property type="evidence" value="ECO:0007669"/>
    <property type="project" value="UniProtKB-KW"/>
</dbReference>
<feature type="compositionally biased region" description="Low complexity" evidence="2">
    <location>
        <begin position="81"/>
        <end position="113"/>
    </location>
</feature>
<evidence type="ECO:0000256" key="1">
    <source>
        <dbReference type="SAM" id="Coils"/>
    </source>
</evidence>
<dbReference type="GeneID" id="108278895"/>
<keyword evidence="4" id="KW-0418">Kinase</keyword>
<evidence type="ECO:0000256" key="2">
    <source>
        <dbReference type="SAM" id="MobiDB-lite"/>
    </source>
</evidence>
<evidence type="ECO:0000313" key="4">
    <source>
        <dbReference type="RefSeq" id="XP_017348087.1"/>
    </source>
</evidence>
<protein>
    <submittedName>
        <fullName evidence="4">SH3 domain-containing kinase-binding protein 1</fullName>
    </submittedName>
</protein>
<keyword evidence="3" id="KW-1185">Reference proteome</keyword>
<dbReference type="RefSeq" id="XP_017348087.1">
    <property type="nucleotide sequence ID" value="XM_017492598.3"/>
</dbReference>
<reference evidence="4" key="2">
    <citation type="submission" date="2025-08" db="UniProtKB">
        <authorList>
            <consortium name="RefSeq"/>
        </authorList>
    </citation>
    <scope>IDENTIFICATION</scope>
    <source>
        <tissue evidence="4">Blood</tissue>
    </source>
</reference>
<accession>A0A2D0SZI4</accession>
<feature type="coiled-coil region" evidence="1">
    <location>
        <begin position="126"/>
        <end position="178"/>
    </location>
</feature>
<dbReference type="Proteomes" id="UP000221080">
    <property type="component" value="Chromosome 18"/>
</dbReference>
<keyword evidence="1" id="KW-0175">Coiled coil</keyword>
<name>A0A2D0SZI4_ICTPU</name>
<sequence length="181" mass="20234">MGNYSSTEIEVFKGIVSAAGSETHTLQNQASINHHEVWDRLTETLQEPDLFSLKFLHNITETTGEPSEPKTDAPPEPEVSPSPEVSSASSNSSSPTVSSLISALRSSDSSSSRPKPHLVAHGPPTLQKLNVELHDMREELELLKTQHKREIKLLMSELDEEKKMRLSLQVEVERLKRRMSK</sequence>
<dbReference type="KEGG" id="ipu:108278895"/>
<gene>
    <name evidence="4" type="primary">si:dkey-71d15.2</name>
</gene>
<evidence type="ECO:0000313" key="3">
    <source>
        <dbReference type="Proteomes" id="UP000221080"/>
    </source>
</evidence>
<proteinExistence type="predicted"/>
<dbReference type="OrthoDB" id="5340910at2759"/>
<feature type="region of interest" description="Disordered" evidence="2">
    <location>
        <begin position="62"/>
        <end position="126"/>
    </location>
</feature>
<organism evidence="3 4">
    <name type="scientific">Ictalurus punctatus</name>
    <name type="common">Channel catfish</name>
    <name type="synonym">Silurus punctatus</name>
    <dbReference type="NCBI Taxonomy" id="7998"/>
    <lineage>
        <taxon>Eukaryota</taxon>
        <taxon>Metazoa</taxon>
        <taxon>Chordata</taxon>
        <taxon>Craniata</taxon>
        <taxon>Vertebrata</taxon>
        <taxon>Euteleostomi</taxon>
        <taxon>Actinopterygii</taxon>
        <taxon>Neopterygii</taxon>
        <taxon>Teleostei</taxon>
        <taxon>Ostariophysi</taxon>
        <taxon>Siluriformes</taxon>
        <taxon>Ictaluridae</taxon>
        <taxon>Ictalurus</taxon>
    </lineage>
</organism>